<dbReference type="GO" id="GO:0006508">
    <property type="term" value="P:proteolysis"/>
    <property type="evidence" value="ECO:0007669"/>
    <property type="project" value="InterPro"/>
</dbReference>
<keyword evidence="2" id="KW-0732">Signal</keyword>
<organism evidence="5 6">
    <name type="scientific">Vanilla planifolia</name>
    <name type="common">Vanilla</name>
    <dbReference type="NCBI Taxonomy" id="51239"/>
    <lineage>
        <taxon>Eukaryota</taxon>
        <taxon>Viridiplantae</taxon>
        <taxon>Streptophyta</taxon>
        <taxon>Embryophyta</taxon>
        <taxon>Tracheophyta</taxon>
        <taxon>Spermatophyta</taxon>
        <taxon>Magnoliopsida</taxon>
        <taxon>Liliopsida</taxon>
        <taxon>Asparagales</taxon>
        <taxon>Orchidaceae</taxon>
        <taxon>Vanilloideae</taxon>
        <taxon>Vanilleae</taxon>
        <taxon>Vanilla</taxon>
    </lineage>
</organism>
<sequence length="91" mass="9501">MACPHVSGIAALLRGVYPAWSPAAIKSAIMTTAYNLDDAEETIKDLAIGEASTPFVLGAGHVDPNRALDPGLVYDAGDEDYLAFLCAIGYS</sequence>
<reference evidence="5 6" key="1">
    <citation type="journal article" date="2020" name="Nat. Food">
        <title>A phased Vanilla planifolia genome enables genetic improvement of flavour and production.</title>
        <authorList>
            <person name="Hasing T."/>
            <person name="Tang H."/>
            <person name="Brym M."/>
            <person name="Khazi F."/>
            <person name="Huang T."/>
            <person name="Chambers A.H."/>
        </authorList>
    </citation>
    <scope>NUCLEOTIDE SEQUENCE [LARGE SCALE GENOMIC DNA]</scope>
    <source>
        <tissue evidence="5">Leaf</tissue>
    </source>
</reference>
<comment type="caution">
    <text evidence="3">Lacks conserved residue(s) required for the propagation of feature annotation.</text>
</comment>
<evidence type="ECO:0000259" key="4">
    <source>
        <dbReference type="Pfam" id="PF00082"/>
    </source>
</evidence>
<dbReference type="PROSITE" id="PS51892">
    <property type="entry name" value="SUBTILASE"/>
    <property type="match status" value="1"/>
</dbReference>
<comment type="similarity">
    <text evidence="1 3">Belongs to the peptidase S8 family.</text>
</comment>
<dbReference type="Gene3D" id="3.40.50.200">
    <property type="entry name" value="Peptidase S8/S53 domain"/>
    <property type="match status" value="1"/>
</dbReference>
<evidence type="ECO:0000313" key="6">
    <source>
        <dbReference type="Proteomes" id="UP000636800"/>
    </source>
</evidence>
<evidence type="ECO:0000256" key="2">
    <source>
        <dbReference type="ARBA" id="ARBA00022729"/>
    </source>
</evidence>
<dbReference type="Pfam" id="PF00082">
    <property type="entry name" value="Peptidase_S8"/>
    <property type="match status" value="1"/>
</dbReference>
<dbReference type="AlphaFoldDB" id="A0A835QT13"/>
<dbReference type="Proteomes" id="UP000636800">
    <property type="component" value="Chromosome 6"/>
</dbReference>
<dbReference type="InterPro" id="IPR036852">
    <property type="entry name" value="Peptidase_S8/S53_dom_sf"/>
</dbReference>
<accession>A0A835QT13</accession>
<dbReference type="InterPro" id="IPR045051">
    <property type="entry name" value="SBT"/>
</dbReference>
<gene>
    <name evidence="5" type="ORF">HPP92_012641</name>
</gene>
<protein>
    <recommendedName>
        <fullName evidence="4">Peptidase S8/S53 domain-containing protein</fullName>
    </recommendedName>
</protein>
<dbReference type="EMBL" id="JADCNL010000006">
    <property type="protein sequence ID" value="KAG0475800.1"/>
    <property type="molecule type" value="Genomic_DNA"/>
</dbReference>
<keyword evidence="6" id="KW-1185">Reference proteome</keyword>
<dbReference type="OrthoDB" id="428487at2759"/>
<name>A0A835QT13_VANPL</name>
<evidence type="ECO:0000313" key="5">
    <source>
        <dbReference type="EMBL" id="KAG0475800.1"/>
    </source>
</evidence>
<dbReference type="SUPFAM" id="SSF52743">
    <property type="entry name" value="Subtilisin-like"/>
    <property type="match status" value="1"/>
</dbReference>
<comment type="caution">
    <text evidence="5">The sequence shown here is derived from an EMBL/GenBank/DDBJ whole genome shotgun (WGS) entry which is preliminary data.</text>
</comment>
<proteinExistence type="inferred from homology"/>
<feature type="domain" description="Peptidase S8/S53" evidence="4">
    <location>
        <begin position="1"/>
        <end position="44"/>
    </location>
</feature>
<dbReference type="InterPro" id="IPR000209">
    <property type="entry name" value="Peptidase_S8/S53_dom"/>
</dbReference>
<evidence type="ECO:0000256" key="3">
    <source>
        <dbReference type="PROSITE-ProRule" id="PRU01240"/>
    </source>
</evidence>
<evidence type="ECO:0000256" key="1">
    <source>
        <dbReference type="ARBA" id="ARBA00011073"/>
    </source>
</evidence>
<dbReference type="PANTHER" id="PTHR10795">
    <property type="entry name" value="PROPROTEIN CONVERTASE SUBTILISIN/KEXIN"/>
    <property type="match status" value="1"/>
</dbReference>
<dbReference type="GO" id="GO:0004252">
    <property type="term" value="F:serine-type endopeptidase activity"/>
    <property type="evidence" value="ECO:0007669"/>
    <property type="project" value="InterPro"/>
</dbReference>